<feature type="region of interest" description="Disordered" evidence="1">
    <location>
        <begin position="317"/>
        <end position="427"/>
    </location>
</feature>
<feature type="compositionally biased region" description="Basic and acidic residues" evidence="1">
    <location>
        <begin position="327"/>
        <end position="336"/>
    </location>
</feature>
<feature type="compositionally biased region" description="Acidic residues" evidence="1">
    <location>
        <begin position="418"/>
        <end position="427"/>
    </location>
</feature>
<dbReference type="InParanoid" id="A0A316VGK2"/>
<proteinExistence type="predicted"/>
<feature type="region of interest" description="Disordered" evidence="1">
    <location>
        <begin position="1"/>
        <end position="50"/>
    </location>
</feature>
<evidence type="ECO:0000256" key="1">
    <source>
        <dbReference type="SAM" id="MobiDB-lite"/>
    </source>
</evidence>
<evidence type="ECO:0000313" key="3">
    <source>
        <dbReference type="Proteomes" id="UP000245771"/>
    </source>
</evidence>
<evidence type="ECO:0000313" key="2">
    <source>
        <dbReference type="EMBL" id="PWN35453.1"/>
    </source>
</evidence>
<feature type="compositionally biased region" description="Polar residues" evidence="1">
    <location>
        <begin position="1"/>
        <end position="11"/>
    </location>
</feature>
<accession>A0A316VGK2</accession>
<feature type="compositionally biased region" description="Polar residues" evidence="1">
    <location>
        <begin position="258"/>
        <end position="267"/>
    </location>
</feature>
<feature type="compositionally biased region" description="Low complexity" evidence="1">
    <location>
        <begin position="12"/>
        <end position="24"/>
    </location>
</feature>
<evidence type="ECO:0008006" key="4">
    <source>
        <dbReference type="Google" id="ProtNLM"/>
    </source>
</evidence>
<dbReference type="GeneID" id="37022157"/>
<keyword evidence="3" id="KW-1185">Reference proteome</keyword>
<sequence length="427" mass="45771">MASEQIASSQGTTNTTSSETNAAEGSISKNSTTDSSTEINQGVKQASIEDDVKQLVGSVSSWWSGFSKKSQEQFDEVRASIDSQGGLVSIAKREAAKFEAQLNEAQKAARQNALASETNAEGSVEGSGKGKGKQVEGDDGADVERLEENAKLAQEGKTRRASNDAVSRAIASSATGDAFFDADAFSDEPGGEMKAIDDAIMATRQNAQSAMQSMQTFWGKIQADPRVNNMQASVAKTLQSISLPKQGKAEDGTENAEDPSQSPQTKRNLALPDLSKQFQAAFPNLDLKESQAMAKRYFEASQSAARDWGKEMGSMMGDLVKVVPPEEGEKKREKSNEAPAKAAAPSKEAQKAPALQASTDDDDFDWDKEVEGGLETTTGPPTTSWEDVGDQVQTVSEAEEQSAKKEISKKPAARSKQEEEEEDSDWE</sequence>
<dbReference type="OrthoDB" id="73788at2759"/>
<protein>
    <recommendedName>
        <fullName evidence="4">BSD domain-containing protein</fullName>
    </recommendedName>
</protein>
<dbReference type="EMBL" id="KZ819603">
    <property type="protein sequence ID" value="PWN35453.1"/>
    <property type="molecule type" value="Genomic_DNA"/>
</dbReference>
<feature type="compositionally biased region" description="Basic and acidic residues" evidence="1">
    <location>
        <begin position="142"/>
        <end position="162"/>
    </location>
</feature>
<dbReference type="Proteomes" id="UP000245771">
    <property type="component" value="Unassembled WGS sequence"/>
</dbReference>
<feature type="compositionally biased region" description="Acidic residues" evidence="1">
    <location>
        <begin position="359"/>
        <end position="368"/>
    </location>
</feature>
<feature type="compositionally biased region" description="Low complexity" evidence="1">
    <location>
        <begin position="337"/>
        <end position="354"/>
    </location>
</feature>
<feature type="compositionally biased region" description="Low complexity" evidence="1">
    <location>
        <begin position="373"/>
        <end position="383"/>
    </location>
</feature>
<dbReference type="RefSeq" id="XP_025355755.1">
    <property type="nucleotide sequence ID" value="XM_025500376.1"/>
</dbReference>
<dbReference type="AlphaFoldDB" id="A0A316VGK2"/>
<organism evidence="2 3">
    <name type="scientific">Meira miltonrushii</name>
    <dbReference type="NCBI Taxonomy" id="1280837"/>
    <lineage>
        <taxon>Eukaryota</taxon>
        <taxon>Fungi</taxon>
        <taxon>Dikarya</taxon>
        <taxon>Basidiomycota</taxon>
        <taxon>Ustilaginomycotina</taxon>
        <taxon>Exobasidiomycetes</taxon>
        <taxon>Exobasidiales</taxon>
        <taxon>Brachybasidiaceae</taxon>
        <taxon>Meira</taxon>
    </lineage>
</organism>
<reference evidence="2 3" key="1">
    <citation type="journal article" date="2018" name="Mol. Biol. Evol.">
        <title>Broad Genomic Sampling Reveals a Smut Pathogenic Ancestry of the Fungal Clade Ustilaginomycotina.</title>
        <authorList>
            <person name="Kijpornyongpan T."/>
            <person name="Mondo S.J."/>
            <person name="Barry K."/>
            <person name="Sandor L."/>
            <person name="Lee J."/>
            <person name="Lipzen A."/>
            <person name="Pangilinan J."/>
            <person name="LaButti K."/>
            <person name="Hainaut M."/>
            <person name="Henrissat B."/>
            <person name="Grigoriev I.V."/>
            <person name="Spatafora J.W."/>
            <person name="Aime M.C."/>
        </authorList>
    </citation>
    <scope>NUCLEOTIDE SEQUENCE [LARGE SCALE GENOMIC DNA]</scope>
    <source>
        <strain evidence="2 3">MCA 3882</strain>
    </source>
</reference>
<feature type="region of interest" description="Disordered" evidence="1">
    <location>
        <begin position="238"/>
        <end position="274"/>
    </location>
</feature>
<feature type="region of interest" description="Disordered" evidence="1">
    <location>
        <begin position="103"/>
        <end position="166"/>
    </location>
</feature>
<gene>
    <name evidence="2" type="ORF">FA14DRAFT_172090</name>
</gene>
<feature type="compositionally biased region" description="Polar residues" evidence="1">
    <location>
        <begin position="27"/>
        <end position="44"/>
    </location>
</feature>
<name>A0A316VGK2_9BASI</name>